<evidence type="ECO:0000256" key="9">
    <source>
        <dbReference type="ARBA" id="ARBA00048793"/>
    </source>
</evidence>
<organism evidence="13 14">
    <name type="scientific">Brumicola pallidula DSM 14239 = ACAM 615</name>
    <dbReference type="NCBI Taxonomy" id="1121922"/>
    <lineage>
        <taxon>Bacteria</taxon>
        <taxon>Pseudomonadati</taxon>
        <taxon>Pseudomonadota</taxon>
        <taxon>Gammaproteobacteria</taxon>
        <taxon>Alteromonadales</taxon>
        <taxon>Alteromonadaceae</taxon>
        <taxon>Brumicola</taxon>
    </lineage>
</organism>
<dbReference type="GO" id="GO:0015940">
    <property type="term" value="P:pantothenate biosynthetic process"/>
    <property type="evidence" value="ECO:0007669"/>
    <property type="project" value="UniProtKB-UniPathway"/>
</dbReference>
<gene>
    <name evidence="13" type="ORF">GPAL_1698</name>
</gene>
<dbReference type="InterPro" id="IPR050838">
    <property type="entry name" value="Ketopantoate_reductase"/>
</dbReference>
<comment type="catalytic activity">
    <reaction evidence="9 10">
        <text>(R)-pantoate + NADP(+) = 2-dehydropantoate + NADPH + H(+)</text>
        <dbReference type="Rhea" id="RHEA:16233"/>
        <dbReference type="ChEBI" id="CHEBI:11561"/>
        <dbReference type="ChEBI" id="CHEBI:15378"/>
        <dbReference type="ChEBI" id="CHEBI:15980"/>
        <dbReference type="ChEBI" id="CHEBI:57783"/>
        <dbReference type="ChEBI" id="CHEBI:58349"/>
        <dbReference type="EC" id="1.1.1.169"/>
    </reaction>
</comment>
<evidence type="ECO:0000256" key="7">
    <source>
        <dbReference type="ARBA" id="ARBA00023002"/>
    </source>
</evidence>
<dbReference type="GO" id="GO:0008677">
    <property type="term" value="F:2-dehydropantoate 2-reductase activity"/>
    <property type="evidence" value="ECO:0007669"/>
    <property type="project" value="UniProtKB-EC"/>
</dbReference>
<evidence type="ECO:0000256" key="4">
    <source>
        <dbReference type="ARBA" id="ARBA00019465"/>
    </source>
</evidence>
<name>K6YX42_9ALTE</name>
<evidence type="ECO:0000259" key="11">
    <source>
        <dbReference type="Pfam" id="PF02558"/>
    </source>
</evidence>
<comment type="pathway">
    <text evidence="1 10">Cofactor biosynthesis; (R)-pantothenate biosynthesis; (R)-pantoate from 3-methyl-2-oxobutanoate: step 2/2.</text>
</comment>
<dbReference type="STRING" id="1121922.GCA_000428905_00965"/>
<evidence type="ECO:0000256" key="5">
    <source>
        <dbReference type="ARBA" id="ARBA00022655"/>
    </source>
</evidence>
<dbReference type="Gene3D" id="3.40.50.720">
    <property type="entry name" value="NAD(P)-binding Rossmann-like Domain"/>
    <property type="match status" value="1"/>
</dbReference>
<dbReference type="InterPro" id="IPR013752">
    <property type="entry name" value="KPA_reductase"/>
</dbReference>
<dbReference type="InterPro" id="IPR036291">
    <property type="entry name" value="NAD(P)-bd_dom_sf"/>
</dbReference>
<evidence type="ECO:0000313" key="13">
    <source>
        <dbReference type="EMBL" id="GAC28561.1"/>
    </source>
</evidence>
<dbReference type="EC" id="1.1.1.169" evidence="3 10"/>
<accession>K6YX42</accession>
<comment type="function">
    <text evidence="10">Catalyzes the NADPH-dependent reduction of ketopantoate into pantoic acid.</text>
</comment>
<dbReference type="Proteomes" id="UP000006251">
    <property type="component" value="Unassembled WGS sequence"/>
</dbReference>
<dbReference type="RefSeq" id="WP_006010815.1">
    <property type="nucleotide sequence ID" value="NZ_BAEQ01000025.1"/>
</dbReference>
<keyword evidence="6 10" id="KW-0521">NADP</keyword>
<reference evidence="14" key="1">
    <citation type="journal article" date="2014" name="Environ. Microbiol.">
        <title>Comparative genomics of the marine bacterial genus Glaciecola reveals the high degree of genomic diversity and genomic characteristic for cold adaptation.</title>
        <authorList>
            <person name="Qin Q.L."/>
            <person name="Xie B.B."/>
            <person name="Yu Y."/>
            <person name="Shu Y.L."/>
            <person name="Rong J.C."/>
            <person name="Zhang Y.J."/>
            <person name="Zhao D.L."/>
            <person name="Chen X.L."/>
            <person name="Zhang X.Y."/>
            <person name="Chen B."/>
            <person name="Zhou B.C."/>
            <person name="Zhang Y.Z."/>
        </authorList>
    </citation>
    <scope>NUCLEOTIDE SEQUENCE [LARGE SCALE GENOMIC DNA]</scope>
    <source>
        <strain evidence="14">ACAM 615</strain>
    </source>
</reference>
<dbReference type="OrthoDB" id="6530772at2"/>
<keyword evidence="14" id="KW-1185">Reference proteome</keyword>
<dbReference type="Gene3D" id="1.10.1040.10">
    <property type="entry name" value="N-(1-d-carboxylethyl)-l-norvaline Dehydrogenase, domain 2"/>
    <property type="match status" value="1"/>
</dbReference>
<dbReference type="PANTHER" id="PTHR43765">
    <property type="entry name" value="2-DEHYDROPANTOATE 2-REDUCTASE-RELATED"/>
    <property type="match status" value="1"/>
</dbReference>
<dbReference type="EMBL" id="BAEQ01000025">
    <property type="protein sequence ID" value="GAC28561.1"/>
    <property type="molecule type" value="Genomic_DNA"/>
</dbReference>
<dbReference type="PANTHER" id="PTHR43765:SF2">
    <property type="entry name" value="2-DEHYDROPANTOATE 2-REDUCTASE"/>
    <property type="match status" value="1"/>
</dbReference>
<dbReference type="InterPro" id="IPR013332">
    <property type="entry name" value="KPR_N"/>
</dbReference>
<evidence type="ECO:0000256" key="3">
    <source>
        <dbReference type="ARBA" id="ARBA00013014"/>
    </source>
</evidence>
<evidence type="ECO:0000313" key="14">
    <source>
        <dbReference type="Proteomes" id="UP000006251"/>
    </source>
</evidence>
<proteinExistence type="inferred from homology"/>
<sequence>MADTQSIKKIGIVGRGAIGVNIAFYLQSAKNINTTLLVRDHYERSDVLSLSTPDEIIHSIKCNQAYISESSLKPLDMIILPVKQYQIERILQEIAEKLDPKTTILLLHNGMGGIELVQMYLPNNPLLVATTTDGVYKTSPTCFVQTAVGQLDIGVIYKQRANQESSYEQSSYEQSSYEENIVENYNDPKSNYINCLHPHLVWRNDIVFALYQKLAVNAVINPLTALKNCKNGELVNYSEEVSRIKEEIFDLYEFMDLPLDNHALSLHIDTVIQLTKENYSSMHQDFQNGRETEVEGILGFLLVKGHETGMKMAYVQQLYEQIKAASK</sequence>
<dbReference type="Pfam" id="PF08546">
    <property type="entry name" value="ApbA_C"/>
    <property type="match status" value="1"/>
</dbReference>
<keyword evidence="7 10" id="KW-0560">Oxidoreductase</keyword>
<dbReference type="AlphaFoldDB" id="K6YX42"/>
<keyword evidence="5 10" id="KW-0566">Pantothenate biosynthesis</keyword>
<dbReference type="InterPro" id="IPR013328">
    <property type="entry name" value="6PGD_dom2"/>
</dbReference>
<evidence type="ECO:0000256" key="1">
    <source>
        <dbReference type="ARBA" id="ARBA00004994"/>
    </source>
</evidence>
<dbReference type="InterPro" id="IPR008927">
    <property type="entry name" value="6-PGluconate_DH-like_C_sf"/>
</dbReference>
<dbReference type="InterPro" id="IPR003710">
    <property type="entry name" value="ApbA"/>
</dbReference>
<protein>
    <recommendedName>
        <fullName evidence="4 10">2-dehydropantoate 2-reductase</fullName>
        <ecNumber evidence="3 10">1.1.1.169</ecNumber>
    </recommendedName>
    <alternativeName>
        <fullName evidence="8 10">Ketopantoate reductase</fullName>
    </alternativeName>
</protein>
<evidence type="ECO:0000256" key="10">
    <source>
        <dbReference type="RuleBase" id="RU362068"/>
    </source>
</evidence>
<dbReference type="GO" id="GO:0005737">
    <property type="term" value="C:cytoplasm"/>
    <property type="evidence" value="ECO:0007669"/>
    <property type="project" value="TreeGrafter"/>
</dbReference>
<evidence type="ECO:0000256" key="6">
    <source>
        <dbReference type="ARBA" id="ARBA00022857"/>
    </source>
</evidence>
<comment type="similarity">
    <text evidence="2 10">Belongs to the ketopantoate reductase family.</text>
</comment>
<dbReference type="GO" id="GO:0050661">
    <property type="term" value="F:NADP binding"/>
    <property type="evidence" value="ECO:0007669"/>
    <property type="project" value="TreeGrafter"/>
</dbReference>
<comment type="caution">
    <text evidence="13">The sequence shown here is derived from an EMBL/GenBank/DDBJ whole genome shotgun (WGS) entry which is preliminary data.</text>
</comment>
<dbReference type="UniPathway" id="UPA00028">
    <property type="reaction ID" value="UER00004"/>
</dbReference>
<dbReference type="SUPFAM" id="SSF51735">
    <property type="entry name" value="NAD(P)-binding Rossmann-fold domains"/>
    <property type="match status" value="1"/>
</dbReference>
<dbReference type="Pfam" id="PF02558">
    <property type="entry name" value="ApbA"/>
    <property type="match status" value="1"/>
</dbReference>
<evidence type="ECO:0000256" key="2">
    <source>
        <dbReference type="ARBA" id="ARBA00007870"/>
    </source>
</evidence>
<feature type="domain" description="Ketopantoate reductase C-terminal" evidence="12">
    <location>
        <begin position="209"/>
        <end position="324"/>
    </location>
</feature>
<feature type="domain" description="Ketopantoate reductase N-terminal" evidence="11">
    <location>
        <begin position="10"/>
        <end position="155"/>
    </location>
</feature>
<evidence type="ECO:0000256" key="8">
    <source>
        <dbReference type="ARBA" id="ARBA00032024"/>
    </source>
</evidence>
<evidence type="ECO:0000259" key="12">
    <source>
        <dbReference type="Pfam" id="PF08546"/>
    </source>
</evidence>
<dbReference type="SUPFAM" id="SSF48179">
    <property type="entry name" value="6-phosphogluconate dehydrogenase C-terminal domain-like"/>
    <property type="match status" value="1"/>
</dbReference>
<dbReference type="NCBIfam" id="TIGR00745">
    <property type="entry name" value="apbA_panE"/>
    <property type="match status" value="1"/>
</dbReference>